<dbReference type="Proteomes" id="UP001519363">
    <property type="component" value="Unassembled WGS sequence"/>
</dbReference>
<comment type="caution">
    <text evidence="2">The sequence shown here is derived from an EMBL/GenBank/DDBJ whole genome shotgun (WGS) entry which is preliminary data.</text>
</comment>
<evidence type="ECO:0000313" key="3">
    <source>
        <dbReference type="Proteomes" id="UP001519363"/>
    </source>
</evidence>
<feature type="compositionally biased region" description="Basic and acidic residues" evidence="1">
    <location>
        <begin position="94"/>
        <end position="104"/>
    </location>
</feature>
<sequence length="104" mass="11358">MCAETWQLLHLLGALGDLTTTLAPHVGSFPQRYQLRTGDDTDPAQHIAHACRDLAALRHALDDGQRAAREIYTALSRLNAMLPLDGRSPQPPGEAHRTPRGEKG</sequence>
<accession>A0ABS5APK7</accession>
<dbReference type="EMBL" id="JAGIOO010000001">
    <property type="protein sequence ID" value="MBP2478501.1"/>
    <property type="molecule type" value="Genomic_DNA"/>
</dbReference>
<organism evidence="2 3">
    <name type="scientific">Crossiella equi</name>
    <dbReference type="NCBI Taxonomy" id="130796"/>
    <lineage>
        <taxon>Bacteria</taxon>
        <taxon>Bacillati</taxon>
        <taxon>Actinomycetota</taxon>
        <taxon>Actinomycetes</taxon>
        <taxon>Pseudonocardiales</taxon>
        <taxon>Pseudonocardiaceae</taxon>
        <taxon>Crossiella</taxon>
    </lineage>
</organism>
<name>A0ABS5APK7_9PSEU</name>
<keyword evidence="3" id="KW-1185">Reference proteome</keyword>
<feature type="region of interest" description="Disordered" evidence="1">
    <location>
        <begin position="82"/>
        <end position="104"/>
    </location>
</feature>
<dbReference type="RefSeq" id="WP_086785040.1">
    <property type="nucleotide sequence ID" value="NZ_JAGIOO010000001.1"/>
</dbReference>
<gene>
    <name evidence="2" type="ORF">JOF53_007373</name>
</gene>
<protein>
    <submittedName>
        <fullName evidence="2">Uncharacterized protein</fullName>
    </submittedName>
</protein>
<proteinExistence type="predicted"/>
<evidence type="ECO:0000313" key="2">
    <source>
        <dbReference type="EMBL" id="MBP2478501.1"/>
    </source>
</evidence>
<reference evidence="2 3" key="1">
    <citation type="submission" date="2021-03" db="EMBL/GenBank/DDBJ databases">
        <title>Sequencing the genomes of 1000 actinobacteria strains.</title>
        <authorList>
            <person name="Klenk H.-P."/>
        </authorList>
    </citation>
    <scope>NUCLEOTIDE SEQUENCE [LARGE SCALE GENOMIC DNA]</scope>
    <source>
        <strain evidence="2 3">DSM 44580</strain>
    </source>
</reference>
<evidence type="ECO:0000256" key="1">
    <source>
        <dbReference type="SAM" id="MobiDB-lite"/>
    </source>
</evidence>